<dbReference type="EMBL" id="JAGETZ010000026">
    <property type="protein sequence ID" value="MBO2013088.1"/>
    <property type="molecule type" value="Genomic_DNA"/>
</dbReference>
<keyword evidence="3" id="KW-1185">Reference proteome</keyword>
<dbReference type="SUPFAM" id="SSF56801">
    <property type="entry name" value="Acetyl-CoA synthetase-like"/>
    <property type="match status" value="1"/>
</dbReference>
<dbReference type="Gene3D" id="3.40.50.12780">
    <property type="entry name" value="N-terminal domain of ligase-like"/>
    <property type="match status" value="1"/>
</dbReference>
<organism evidence="2 3">
    <name type="scientific">Hymenobacter negativus</name>
    <dbReference type="NCBI Taxonomy" id="2795026"/>
    <lineage>
        <taxon>Bacteria</taxon>
        <taxon>Pseudomonadati</taxon>
        <taxon>Bacteroidota</taxon>
        <taxon>Cytophagia</taxon>
        <taxon>Cytophagales</taxon>
        <taxon>Hymenobacteraceae</taxon>
        <taxon>Hymenobacter</taxon>
    </lineage>
</organism>
<evidence type="ECO:0000313" key="3">
    <source>
        <dbReference type="Proteomes" id="UP000664369"/>
    </source>
</evidence>
<evidence type="ECO:0000313" key="2">
    <source>
        <dbReference type="EMBL" id="MBO2013088.1"/>
    </source>
</evidence>
<accession>A0ABS3QQ80</accession>
<name>A0ABS3QQ80_9BACT</name>
<protein>
    <submittedName>
        <fullName evidence="2">AMP-binding protein</fullName>
    </submittedName>
</protein>
<evidence type="ECO:0000259" key="1">
    <source>
        <dbReference type="Pfam" id="PF00501"/>
    </source>
</evidence>
<proteinExistence type="predicted"/>
<dbReference type="InterPro" id="IPR045851">
    <property type="entry name" value="AMP-bd_C_sf"/>
</dbReference>
<feature type="domain" description="AMP-dependent synthetase/ligase" evidence="1">
    <location>
        <begin position="73"/>
        <end position="288"/>
    </location>
</feature>
<dbReference type="PANTHER" id="PTHR43845:SF1">
    <property type="entry name" value="BLR5969 PROTEIN"/>
    <property type="match status" value="1"/>
</dbReference>
<gene>
    <name evidence="2" type="ORF">J4E00_28770</name>
</gene>
<comment type="caution">
    <text evidence="2">The sequence shown here is derived from an EMBL/GenBank/DDBJ whole genome shotgun (WGS) entry which is preliminary data.</text>
</comment>
<dbReference type="InterPro" id="IPR000873">
    <property type="entry name" value="AMP-dep_synth/lig_dom"/>
</dbReference>
<dbReference type="Proteomes" id="UP000664369">
    <property type="component" value="Unassembled WGS sequence"/>
</dbReference>
<dbReference type="Pfam" id="PF00501">
    <property type="entry name" value="AMP-binding"/>
    <property type="match status" value="1"/>
</dbReference>
<dbReference type="RefSeq" id="WP_208178827.1">
    <property type="nucleotide sequence ID" value="NZ_JAGETZ010000026.1"/>
</dbReference>
<sequence length="431" mass="47761">MFIPAIELQSSAEIKAFQEGKLQELLQYLAAHSPFYQRSFAQAGIRIQDVQRLEDLVQLPVTTKHDLHRHPTDFLCVAPHRIADYVCTSGTLGQPVTFGLTDKDLDRLAYNEYLSLGCAGGGPGELYQLTTTIDKRFMAGLAYFLGARRLGAGIIRVGSGVPEMQWDTINRLKPTAIIAVPSFILKLIEYAEEHHIDYTASSVRKVICIGENIRNADFSLNILGQRICSKWNLALHSTYASTEMGTSFTECGAGQGGHHHPELLIVEVLDSQNHPVADGQVGELAITTLGVEGMPLLRFKTGDVCAAHRTPCACGRTTTRLSPILGRKQHLVKYRGTTLYPQLIHDALHEVPFVKNFQVESYTNDIGTDELLLHIGCNELSEHAKAHLREHLRAKLRVAPTLVFKPVAEVHSLLFAGDSRKPRTFLDRRAA</sequence>
<dbReference type="PANTHER" id="PTHR43845">
    <property type="entry name" value="BLR5969 PROTEIN"/>
    <property type="match status" value="1"/>
</dbReference>
<dbReference type="InterPro" id="IPR042099">
    <property type="entry name" value="ANL_N_sf"/>
</dbReference>
<dbReference type="Gene3D" id="3.30.300.30">
    <property type="match status" value="1"/>
</dbReference>
<reference evidence="2 3" key="1">
    <citation type="submission" date="2021-03" db="EMBL/GenBank/DDBJ databases">
        <authorList>
            <person name="Kim M.K."/>
        </authorList>
    </citation>
    <scope>NUCLEOTIDE SEQUENCE [LARGE SCALE GENOMIC DNA]</scope>
    <source>
        <strain evidence="2 3">BT442</strain>
    </source>
</reference>